<dbReference type="InterPro" id="IPR050288">
    <property type="entry name" value="Cellulose_deg_GH3"/>
</dbReference>
<evidence type="ECO:0000256" key="3">
    <source>
        <dbReference type="ARBA" id="ARBA00023277"/>
    </source>
</evidence>
<keyword evidence="2 4" id="KW-0378">Hydrolase</keyword>
<dbReference type="AlphaFoldDB" id="A0A9D2M1Q6"/>
<keyword evidence="3" id="KW-0119">Carbohydrate metabolism</keyword>
<dbReference type="SUPFAM" id="SSF51445">
    <property type="entry name" value="(Trans)glycosidases"/>
    <property type="match status" value="1"/>
</dbReference>
<dbReference type="SMART" id="SM01217">
    <property type="entry name" value="Fn3_like"/>
    <property type="match status" value="1"/>
</dbReference>
<dbReference type="PROSITE" id="PS00775">
    <property type="entry name" value="GLYCOSYL_HYDROL_F3"/>
    <property type="match status" value="1"/>
</dbReference>
<dbReference type="InterPro" id="IPR036962">
    <property type="entry name" value="Glyco_hydro_3_N_sf"/>
</dbReference>
<dbReference type="PANTHER" id="PTHR42715">
    <property type="entry name" value="BETA-GLUCOSIDASE"/>
    <property type="match status" value="1"/>
</dbReference>
<dbReference type="InterPro" id="IPR013783">
    <property type="entry name" value="Ig-like_fold"/>
</dbReference>
<comment type="caution">
    <text evidence="6">The sequence shown here is derived from an EMBL/GenBank/DDBJ whole genome shotgun (WGS) entry which is preliminary data.</text>
</comment>
<dbReference type="InterPro" id="IPR026891">
    <property type="entry name" value="Fn3-like"/>
</dbReference>
<dbReference type="InterPro" id="IPR036881">
    <property type="entry name" value="Glyco_hydro_3_C_sf"/>
</dbReference>
<dbReference type="GO" id="GO:0004553">
    <property type="term" value="F:hydrolase activity, hydrolyzing O-glycosyl compounds"/>
    <property type="evidence" value="ECO:0007669"/>
    <property type="project" value="InterPro"/>
</dbReference>
<evidence type="ECO:0000256" key="1">
    <source>
        <dbReference type="ARBA" id="ARBA00005336"/>
    </source>
</evidence>
<dbReference type="Pfam" id="PF01915">
    <property type="entry name" value="Glyco_hydro_3_C"/>
    <property type="match status" value="1"/>
</dbReference>
<reference evidence="6" key="2">
    <citation type="submission" date="2021-04" db="EMBL/GenBank/DDBJ databases">
        <authorList>
            <person name="Gilroy R."/>
        </authorList>
    </citation>
    <scope>NUCLEOTIDE SEQUENCE</scope>
    <source>
        <strain evidence="6">ChiBcec8-14828</strain>
    </source>
</reference>
<proteinExistence type="inferred from homology"/>
<comment type="similarity">
    <text evidence="1 4">Belongs to the glycosyl hydrolase 3 family.</text>
</comment>
<evidence type="ECO:0000259" key="5">
    <source>
        <dbReference type="SMART" id="SM01217"/>
    </source>
</evidence>
<dbReference type="PRINTS" id="PR00133">
    <property type="entry name" value="GLHYDRLASE3"/>
</dbReference>
<organism evidence="6 7">
    <name type="scientific">Candidatus Ruthenibacterium avium</name>
    <dbReference type="NCBI Taxonomy" id="2838751"/>
    <lineage>
        <taxon>Bacteria</taxon>
        <taxon>Bacillati</taxon>
        <taxon>Bacillota</taxon>
        <taxon>Clostridia</taxon>
        <taxon>Eubacteriales</taxon>
        <taxon>Oscillospiraceae</taxon>
        <taxon>Ruthenibacterium</taxon>
    </lineage>
</organism>
<name>A0A9D2M1Q6_9FIRM</name>
<dbReference type="Gene3D" id="3.40.50.1700">
    <property type="entry name" value="Glycoside hydrolase family 3 C-terminal domain"/>
    <property type="match status" value="1"/>
</dbReference>
<keyword evidence="4" id="KW-0326">Glycosidase</keyword>
<dbReference type="GO" id="GO:0005975">
    <property type="term" value="P:carbohydrate metabolic process"/>
    <property type="evidence" value="ECO:0007669"/>
    <property type="project" value="InterPro"/>
</dbReference>
<accession>A0A9D2M1Q6</accession>
<evidence type="ECO:0000256" key="4">
    <source>
        <dbReference type="RuleBase" id="RU361161"/>
    </source>
</evidence>
<dbReference type="SUPFAM" id="SSF52279">
    <property type="entry name" value="Beta-D-glucan exohydrolase, C-terminal domain"/>
    <property type="match status" value="1"/>
</dbReference>
<dbReference type="InterPro" id="IPR019800">
    <property type="entry name" value="Glyco_hydro_3_AS"/>
</dbReference>
<protein>
    <submittedName>
        <fullName evidence="6">Glycoside hydrolase family 3 C-terminal domain-containing protein</fullName>
    </submittedName>
</protein>
<evidence type="ECO:0000313" key="7">
    <source>
        <dbReference type="Proteomes" id="UP000824209"/>
    </source>
</evidence>
<dbReference type="Pfam" id="PF14310">
    <property type="entry name" value="Fn3-like"/>
    <property type="match status" value="1"/>
</dbReference>
<dbReference type="Pfam" id="PF00933">
    <property type="entry name" value="Glyco_hydro_3"/>
    <property type="match status" value="1"/>
</dbReference>
<reference evidence="6" key="1">
    <citation type="journal article" date="2021" name="PeerJ">
        <title>Extensive microbial diversity within the chicken gut microbiome revealed by metagenomics and culture.</title>
        <authorList>
            <person name="Gilroy R."/>
            <person name="Ravi A."/>
            <person name="Getino M."/>
            <person name="Pursley I."/>
            <person name="Horton D.L."/>
            <person name="Alikhan N.F."/>
            <person name="Baker D."/>
            <person name="Gharbi K."/>
            <person name="Hall N."/>
            <person name="Watson M."/>
            <person name="Adriaenssens E.M."/>
            <person name="Foster-Nyarko E."/>
            <person name="Jarju S."/>
            <person name="Secka A."/>
            <person name="Antonio M."/>
            <person name="Oren A."/>
            <person name="Chaudhuri R.R."/>
            <person name="La Ragione R."/>
            <person name="Hildebrand F."/>
            <person name="Pallen M.J."/>
        </authorList>
    </citation>
    <scope>NUCLEOTIDE SEQUENCE</scope>
    <source>
        <strain evidence="6">ChiBcec8-14828</strain>
    </source>
</reference>
<feature type="domain" description="Fibronectin type III-like" evidence="5">
    <location>
        <begin position="583"/>
        <end position="653"/>
    </location>
</feature>
<dbReference type="Gene3D" id="2.60.40.10">
    <property type="entry name" value="Immunoglobulins"/>
    <property type="match status" value="1"/>
</dbReference>
<dbReference type="InterPro" id="IPR001764">
    <property type="entry name" value="Glyco_hydro_3_N"/>
</dbReference>
<dbReference type="EMBL" id="DWYA01000028">
    <property type="protein sequence ID" value="HJB39328.1"/>
    <property type="molecule type" value="Genomic_DNA"/>
</dbReference>
<evidence type="ECO:0000256" key="2">
    <source>
        <dbReference type="ARBA" id="ARBA00022801"/>
    </source>
</evidence>
<dbReference type="Gene3D" id="3.20.20.300">
    <property type="entry name" value="Glycoside hydrolase, family 3, N-terminal domain"/>
    <property type="match status" value="1"/>
</dbReference>
<sequence length="806" mass="89754">MKKRTLQEVLASLTLEEKASLLSGRDFWRTKPITEKGIPSMRMADGPHGVRREAPWAEKQNGGRSLPATCFPTESALACSWDTALCRRVGQALAQECVEQGVQVLLGPGVNIKRSPLCGRNFEYFSEDPLLAGKLAAAYIRGIEGWGVGTSLKHFALNNQENYRMRVSAEVDERTMRELYLKPFEIAVKEGRPGTVMASYNRVNGTHSTEHPVLLKKILREEWGFEGLVMTDWGALNDRVKAVRAGLDLEMPASGGETDRMIVQAVRQGRLREDEVDRCCLRVLHMVFHYLQAQHPTKRLSAKQKKALAKQAALESAVLMKNDGLLPLQEKDNIAVIGALANKMRFQGAGSSLVNAQGVSLLAAMRQNGRAYVNAAAGYHLNDPRPNDALERQALAYAKTANTVIYVMGLTEMFESEGYDRTHLRLPQNQVQLLEKLVKVNPNVAVVLIGGAPVEMPWLDSVRAVLYAGLGGEQVGAAVYDLLFGKENPSGKLAETWPLSLQDVPCAKYYPMGPRAVTHNEGIYVGYRYYDKAKKEVLFPFGYGLSYTKYTYSALECDLFPQEGGVMRVQFEVCNAGQREGSEIAQVYIGKRGSAVHRPVRTLAGFQRVHLKPGERQRVCIEIPWSEFAVWETASHSFAVENGAYEICVGANSREILLKEFVYPDGRLLEATDAESAHGPYGEFSGNDFPDEAFYAVHQREPVSNEPLLPGEYTMQTTLGEMRASRAARNLERLAVQVSLRAIRFSTNPAVNRKVCKTAVRDLPFKNLAFNMGGVLSFDRLEQMLRVCNHEAGWQEVVAPKKHRRR</sequence>
<gene>
    <name evidence="6" type="ORF">H9943_02910</name>
</gene>
<dbReference type="PANTHER" id="PTHR42715:SF10">
    <property type="entry name" value="BETA-GLUCOSIDASE"/>
    <property type="match status" value="1"/>
</dbReference>
<dbReference type="InterPro" id="IPR002772">
    <property type="entry name" value="Glyco_hydro_3_C"/>
</dbReference>
<dbReference type="InterPro" id="IPR017853">
    <property type="entry name" value="GH"/>
</dbReference>
<dbReference type="Proteomes" id="UP000824209">
    <property type="component" value="Unassembled WGS sequence"/>
</dbReference>
<evidence type="ECO:0000313" key="6">
    <source>
        <dbReference type="EMBL" id="HJB39328.1"/>
    </source>
</evidence>